<dbReference type="KEGG" id="csq:CSCA_0960"/>
<reference evidence="1 2" key="1">
    <citation type="journal article" date="2015" name="J. Biotechnol.">
        <title>Complete genome sequence of a malodorant-producing acetogen, Clostridium scatologenes ATCC 25775(T).</title>
        <authorList>
            <person name="Zhu Z."/>
            <person name="Guo T."/>
            <person name="Zheng H."/>
            <person name="Song T."/>
            <person name="Ouyang P."/>
            <person name="Xie J."/>
        </authorList>
    </citation>
    <scope>NUCLEOTIDE SEQUENCE [LARGE SCALE GENOMIC DNA]</scope>
    <source>
        <strain evidence="1 2">ATCC 25775</strain>
    </source>
</reference>
<accession>A0A0E3JMI3</accession>
<proteinExistence type="predicted"/>
<organism evidence="1 2">
    <name type="scientific">Clostridium scatologenes</name>
    <dbReference type="NCBI Taxonomy" id="1548"/>
    <lineage>
        <taxon>Bacteria</taxon>
        <taxon>Bacillati</taxon>
        <taxon>Bacillota</taxon>
        <taxon>Clostridia</taxon>
        <taxon>Eubacteriales</taxon>
        <taxon>Clostridiaceae</taxon>
        <taxon>Clostridium</taxon>
    </lineage>
</organism>
<dbReference type="HOGENOM" id="CLU_1851694_0_0_9"/>
<dbReference type="EMBL" id="CP009933">
    <property type="protein sequence ID" value="AKA68085.1"/>
    <property type="molecule type" value="Genomic_DNA"/>
</dbReference>
<protein>
    <submittedName>
        <fullName evidence="1">Uncharacterized protein</fullName>
    </submittedName>
</protein>
<sequence>MKKDLLEKIEKQGGFKPPYSMDILVSIEDFFEGNNAAGSFAANACTESLDVHEFYEILKGIKLKENVFQVWILICDIDEEWPYSDTIYISTTANEDDIYKWFGDGFPNEVWQVDCKECGLIQTSQLKNGFRVFGVWWD</sequence>
<dbReference type="AlphaFoldDB" id="A0A0E3JMI3"/>
<evidence type="ECO:0000313" key="1">
    <source>
        <dbReference type="EMBL" id="AKA68085.1"/>
    </source>
</evidence>
<dbReference type="STRING" id="1548.CSCA_0960"/>
<gene>
    <name evidence="1" type="ORF">CSCA_0960</name>
</gene>
<evidence type="ECO:0000313" key="2">
    <source>
        <dbReference type="Proteomes" id="UP000033115"/>
    </source>
</evidence>
<name>A0A0E3JMI3_CLOSL</name>
<keyword evidence="2" id="KW-1185">Reference proteome</keyword>
<dbReference type="Proteomes" id="UP000033115">
    <property type="component" value="Chromosome"/>
</dbReference>
<dbReference type="RefSeq" id="WP_029159582.1">
    <property type="nucleotide sequence ID" value="NZ_CP009933.1"/>
</dbReference>